<dbReference type="InterPro" id="IPR027417">
    <property type="entry name" value="P-loop_NTPase"/>
</dbReference>
<keyword evidence="14" id="KW-1185">Reference proteome</keyword>
<dbReference type="EC" id="3.6.4.13" evidence="2"/>
<dbReference type="CDD" id="cd18805">
    <property type="entry name" value="SF2_C_suv3"/>
    <property type="match status" value="1"/>
</dbReference>
<comment type="catalytic activity">
    <reaction evidence="9">
        <text>ATP + H2O = ADP + phosphate + H(+)</text>
        <dbReference type="Rhea" id="RHEA:13065"/>
        <dbReference type="ChEBI" id="CHEBI:15377"/>
        <dbReference type="ChEBI" id="CHEBI:15378"/>
        <dbReference type="ChEBI" id="CHEBI:30616"/>
        <dbReference type="ChEBI" id="CHEBI:43474"/>
        <dbReference type="ChEBI" id="CHEBI:456216"/>
        <dbReference type="EC" id="3.6.4.13"/>
    </reaction>
</comment>
<dbReference type="AlphaFoldDB" id="A0A0P1KYF5"/>
<evidence type="ECO:0000256" key="9">
    <source>
        <dbReference type="ARBA" id="ARBA00047984"/>
    </source>
</evidence>
<dbReference type="InterPro" id="IPR050699">
    <property type="entry name" value="RNA-DNA_Helicase"/>
</dbReference>
<evidence type="ECO:0000256" key="5">
    <source>
        <dbReference type="ARBA" id="ARBA00022806"/>
    </source>
</evidence>
<dbReference type="GO" id="GO:0000965">
    <property type="term" value="P:mitochondrial RNA 3'-end processing"/>
    <property type="evidence" value="ECO:0007669"/>
    <property type="project" value="TreeGrafter"/>
</dbReference>
<name>A0A0P1KYF5_9SACH</name>
<dbReference type="InterPro" id="IPR014001">
    <property type="entry name" value="Helicase_ATP-bd"/>
</dbReference>
<dbReference type="SMART" id="SM00490">
    <property type="entry name" value="HELICc"/>
    <property type="match status" value="1"/>
</dbReference>
<evidence type="ECO:0000256" key="8">
    <source>
        <dbReference type="ARBA" id="ARBA00023128"/>
    </source>
</evidence>
<dbReference type="PROSITE" id="PS51194">
    <property type="entry name" value="HELICASE_CTER"/>
    <property type="match status" value="1"/>
</dbReference>
<dbReference type="InterPro" id="IPR022192">
    <property type="entry name" value="SUV3_C"/>
</dbReference>
<evidence type="ECO:0000313" key="13">
    <source>
        <dbReference type="EMBL" id="CUS24403.1"/>
    </source>
</evidence>
<evidence type="ECO:0000256" key="2">
    <source>
        <dbReference type="ARBA" id="ARBA00012552"/>
    </source>
</evidence>
<dbReference type="OrthoDB" id="6692397at2759"/>
<keyword evidence="8" id="KW-0496">Mitochondrion</keyword>
<reference evidence="14" key="1">
    <citation type="submission" date="2015-10" db="EMBL/GenBank/DDBJ databases">
        <authorList>
            <person name="Devillers H."/>
        </authorList>
    </citation>
    <scope>NUCLEOTIDE SEQUENCE [LARGE SCALE GENOMIC DNA]</scope>
</reference>
<evidence type="ECO:0000313" key="14">
    <source>
        <dbReference type="Proteomes" id="UP000236544"/>
    </source>
</evidence>
<dbReference type="PANTHER" id="PTHR12131:SF1">
    <property type="entry name" value="ATP-DEPENDENT RNA HELICASE SUPV3L1, MITOCHONDRIAL-RELATED"/>
    <property type="match status" value="1"/>
</dbReference>
<dbReference type="PANTHER" id="PTHR12131">
    <property type="entry name" value="ATP-DEPENDENT RNA AND DNA HELICASE"/>
    <property type="match status" value="1"/>
</dbReference>
<dbReference type="SUPFAM" id="SSF52540">
    <property type="entry name" value="P-loop containing nucleoside triphosphate hydrolases"/>
    <property type="match status" value="1"/>
</dbReference>
<dbReference type="Pfam" id="PF22527">
    <property type="entry name" value="DEXQc_Suv3"/>
    <property type="match status" value="1"/>
</dbReference>
<evidence type="ECO:0000256" key="1">
    <source>
        <dbReference type="ARBA" id="ARBA00004173"/>
    </source>
</evidence>
<dbReference type="Proteomes" id="UP000236544">
    <property type="component" value="Unassembled WGS sequence"/>
</dbReference>
<evidence type="ECO:0000256" key="3">
    <source>
        <dbReference type="ARBA" id="ARBA00022741"/>
    </source>
</evidence>
<evidence type="ECO:0000256" key="10">
    <source>
        <dbReference type="ARBA" id="ARBA00071444"/>
    </source>
</evidence>
<protein>
    <recommendedName>
        <fullName evidence="10">ATP-dependent RNA helicase SUV3, mitochondrial</fullName>
        <ecNumber evidence="2">3.6.4.13</ecNumber>
    </recommendedName>
</protein>
<dbReference type="Gene3D" id="1.20.58.1080">
    <property type="match status" value="1"/>
</dbReference>
<evidence type="ECO:0000256" key="6">
    <source>
        <dbReference type="ARBA" id="ARBA00022840"/>
    </source>
</evidence>
<dbReference type="SMART" id="SM00487">
    <property type="entry name" value="DEXDc"/>
    <property type="match status" value="1"/>
</dbReference>
<dbReference type="Pfam" id="PF00271">
    <property type="entry name" value="Helicase_C"/>
    <property type="match status" value="1"/>
</dbReference>
<dbReference type="EMBL" id="LN890574">
    <property type="protein sequence ID" value="CUS24403.1"/>
    <property type="molecule type" value="Genomic_DNA"/>
</dbReference>
<dbReference type="GO" id="GO:0045025">
    <property type="term" value="C:mitochondrial degradosome"/>
    <property type="evidence" value="ECO:0007669"/>
    <property type="project" value="TreeGrafter"/>
</dbReference>
<organism evidence="13 14">
    <name type="scientific">Lachancea quebecensis</name>
    <dbReference type="NCBI Taxonomy" id="1654605"/>
    <lineage>
        <taxon>Eukaryota</taxon>
        <taxon>Fungi</taxon>
        <taxon>Dikarya</taxon>
        <taxon>Ascomycota</taxon>
        <taxon>Saccharomycotina</taxon>
        <taxon>Saccharomycetes</taxon>
        <taxon>Saccharomycetales</taxon>
        <taxon>Saccharomycetaceae</taxon>
        <taxon>Lachancea</taxon>
    </lineage>
</organism>
<evidence type="ECO:0000256" key="11">
    <source>
        <dbReference type="SAM" id="MobiDB-lite"/>
    </source>
</evidence>
<sequence>MSLPRLRYFSFRRLTSHFAAPYRVYHKAADSKKFERTDLPWGKPSFSHLPPNERKNPNFVPLTFAKRAENIYTQDQEFKRCLDGSLRWVFDNKLKAFKTSENEVKCSAWLRLREHIYVQLRDNDLSQKIASYNASISESILPSSPKKLIAQLVNCDQITETQWKVILHQDSFGKHEKFNHILGKTYDFILHQEIQPAMIPLRSSANKTEDVDISNPAEWFPEARKWRRKIIMHIGSTNSGKTYRALQRLKQCDRGYYAGPLRLLAREVYERFKNEQIRCNLLTGEEVIEELDEMGNPAGLTSGTVEMVPLSQKFDVVVLDEIQMMADSDRGWAWTNALLGSVAREVHLCGEKSALPLVEKITKMTGDELIVNEYERLGELKIEEKALKDGLKGLRKGDCVVAFSKKRILDLKLQIEKQTDLKVAVVYGSLPPETRIQQANMFNSGEYDVLVASDAVGMGLNLSIERVIFTTHMKFNGQEMMELTSSNVKQIGGRAGRFKVSRTPANSVDEGKKASVGLVTGVDAKVLAAVKSGMEAPIEYLQSAVVWPTDEICGKLMTHFPPGTQVSELLQTLADDVEKKSAKLFTLSDLKNRLSSISLFEHMEGIPFFEKLRLSNAPVKDFPTVKKAYVQFCRTIEQRQTKSLLSYPFSFSILDPRYINSDKYSLEHYESLHNIIMLYFWLSNRYPNYFIDQQSARELKDMCEMIIFEKLDRLKRNPYMRGGSAASGSNRSSRGYKSGSGRNYR</sequence>
<dbReference type="Gene3D" id="1.20.272.40">
    <property type="match status" value="1"/>
</dbReference>
<gene>
    <name evidence="13" type="ORF">LAQU0_S16e00914g</name>
</gene>
<dbReference type="CDD" id="cd17913">
    <property type="entry name" value="DEXQc_Suv3"/>
    <property type="match status" value="1"/>
</dbReference>
<dbReference type="FunFam" id="3.40.50.300:FF:001549">
    <property type="entry name" value="SUV3p ATP-dependent RNA helicase"/>
    <property type="match status" value="1"/>
</dbReference>
<keyword evidence="5" id="KW-0347">Helicase</keyword>
<keyword evidence="4" id="KW-0378">Hydrolase</keyword>
<feature type="region of interest" description="Disordered" evidence="11">
    <location>
        <begin position="722"/>
        <end position="745"/>
    </location>
</feature>
<evidence type="ECO:0000259" key="12">
    <source>
        <dbReference type="PROSITE" id="PS51194"/>
    </source>
</evidence>
<comment type="subcellular location">
    <subcellularLocation>
        <location evidence="1">Mitochondrion</location>
    </subcellularLocation>
</comment>
<dbReference type="InterPro" id="IPR044774">
    <property type="entry name" value="Suv3_DEXQc"/>
</dbReference>
<dbReference type="FunFam" id="3.40.50.300:FF:000269">
    <property type="entry name" value="ATP-dependent RNA helicase SUPV3L1, mitochondrial"/>
    <property type="match status" value="1"/>
</dbReference>
<evidence type="ECO:0000256" key="7">
    <source>
        <dbReference type="ARBA" id="ARBA00022946"/>
    </source>
</evidence>
<dbReference type="GO" id="GO:0005524">
    <property type="term" value="F:ATP binding"/>
    <property type="evidence" value="ECO:0007669"/>
    <property type="project" value="UniProtKB-KW"/>
</dbReference>
<accession>A0A0P1KYF5</accession>
<feature type="domain" description="Helicase C-terminal" evidence="12">
    <location>
        <begin position="386"/>
        <end position="552"/>
    </location>
</feature>
<dbReference type="InterPro" id="IPR055206">
    <property type="entry name" value="DEXQc_SUV3"/>
</dbReference>
<dbReference type="InterPro" id="IPR001650">
    <property type="entry name" value="Helicase_C-like"/>
</dbReference>
<dbReference type="GO" id="GO:0003724">
    <property type="term" value="F:RNA helicase activity"/>
    <property type="evidence" value="ECO:0007669"/>
    <property type="project" value="UniProtKB-EC"/>
</dbReference>
<dbReference type="Pfam" id="PF12513">
    <property type="entry name" value="SUV3_C"/>
    <property type="match status" value="1"/>
</dbReference>
<dbReference type="Gene3D" id="3.40.50.300">
    <property type="entry name" value="P-loop containing nucleotide triphosphate hydrolases"/>
    <property type="match status" value="2"/>
</dbReference>
<keyword evidence="6" id="KW-0067">ATP-binding</keyword>
<keyword evidence="3" id="KW-0547">Nucleotide-binding</keyword>
<evidence type="ECO:0000256" key="4">
    <source>
        <dbReference type="ARBA" id="ARBA00022801"/>
    </source>
</evidence>
<keyword evidence="7" id="KW-0809">Transit peptide</keyword>
<dbReference type="GO" id="GO:0016787">
    <property type="term" value="F:hydrolase activity"/>
    <property type="evidence" value="ECO:0007669"/>
    <property type="project" value="UniProtKB-KW"/>
</dbReference>
<proteinExistence type="predicted"/>